<dbReference type="InterPro" id="IPR050437">
    <property type="entry name" value="Ribos_protein_bS1-like"/>
</dbReference>
<dbReference type="GO" id="GO:0005840">
    <property type="term" value="C:ribosome"/>
    <property type="evidence" value="ECO:0007669"/>
    <property type="project" value="UniProtKB-KW"/>
</dbReference>
<dbReference type="GO" id="GO:0003735">
    <property type="term" value="F:structural constituent of ribosome"/>
    <property type="evidence" value="ECO:0007669"/>
    <property type="project" value="TreeGrafter"/>
</dbReference>
<protein>
    <submittedName>
        <fullName evidence="7">30S ribosomal protein S1</fullName>
    </submittedName>
</protein>
<dbReference type="GO" id="GO:0005737">
    <property type="term" value="C:cytoplasm"/>
    <property type="evidence" value="ECO:0007669"/>
    <property type="project" value="UniProtKB-ARBA"/>
</dbReference>
<feature type="domain" description="S1 motif" evidence="6">
    <location>
        <begin position="40"/>
        <end position="110"/>
    </location>
</feature>
<dbReference type="GO" id="GO:0003729">
    <property type="term" value="F:mRNA binding"/>
    <property type="evidence" value="ECO:0007669"/>
    <property type="project" value="TreeGrafter"/>
</dbReference>
<evidence type="ECO:0000256" key="5">
    <source>
        <dbReference type="SAM" id="MobiDB-lite"/>
    </source>
</evidence>
<dbReference type="FunFam" id="2.40.50.140:FF:000103">
    <property type="entry name" value="protein RRP5 homolog"/>
    <property type="match status" value="1"/>
</dbReference>
<dbReference type="InterPro" id="IPR012340">
    <property type="entry name" value="NA-bd_OB-fold"/>
</dbReference>
<evidence type="ECO:0000256" key="2">
    <source>
        <dbReference type="ARBA" id="ARBA00022980"/>
    </source>
</evidence>
<dbReference type="PATRIC" id="fig|2754.20.peg.1023"/>
<dbReference type="GeneID" id="90984105"/>
<dbReference type="PANTHER" id="PTHR10724:SF7">
    <property type="entry name" value="SMALL RIBOSOMAL SUBUNIT PROTEIN BS1C"/>
    <property type="match status" value="1"/>
</dbReference>
<organism evidence="7 8">
    <name type="scientific">Synergistes jonesii</name>
    <dbReference type="NCBI Taxonomy" id="2754"/>
    <lineage>
        <taxon>Bacteria</taxon>
        <taxon>Thermotogati</taxon>
        <taxon>Synergistota</taxon>
        <taxon>Synergistia</taxon>
        <taxon>Synergistales</taxon>
        <taxon>Synergistaceae</taxon>
        <taxon>Synergistes</taxon>
    </lineage>
</organism>
<dbReference type="InterPro" id="IPR003029">
    <property type="entry name" value="S1_domain"/>
</dbReference>
<dbReference type="InterPro" id="IPR035104">
    <property type="entry name" value="Ribosomal_protein_S1-like"/>
</dbReference>
<dbReference type="SUPFAM" id="SSF50249">
    <property type="entry name" value="Nucleic acid-binding proteins"/>
    <property type="match status" value="5"/>
</dbReference>
<dbReference type="CDD" id="cd05688">
    <property type="entry name" value="S1_RPS1_repeat_ec3"/>
    <property type="match status" value="2"/>
</dbReference>
<keyword evidence="2 7" id="KW-0689">Ribosomal protein</keyword>
<comment type="similarity">
    <text evidence="1">Belongs to the bacterial ribosomal protein bS1 family.</text>
</comment>
<gene>
    <name evidence="7" type="ORF">EH55_07605</name>
</gene>
<evidence type="ECO:0000259" key="6">
    <source>
        <dbReference type="PROSITE" id="PS50126"/>
    </source>
</evidence>
<dbReference type="AlphaFoldDB" id="A0A073IQG5"/>
<dbReference type="eggNOG" id="COG0539">
    <property type="taxonomic scope" value="Bacteria"/>
</dbReference>
<dbReference type="RefSeq" id="WP_037977200.1">
    <property type="nucleotide sequence ID" value="NZ_JAXDSK010000047.1"/>
</dbReference>
<feature type="region of interest" description="Disordered" evidence="5">
    <location>
        <begin position="1"/>
        <end position="23"/>
    </location>
</feature>
<feature type="domain" description="S1 motif" evidence="6">
    <location>
        <begin position="301"/>
        <end position="370"/>
    </location>
</feature>
<proteinExistence type="inferred from homology"/>
<keyword evidence="3" id="KW-0687">Ribonucleoprotein</keyword>
<evidence type="ECO:0000313" key="8">
    <source>
        <dbReference type="Proteomes" id="UP000027665"/>
    </source>
</evidence>
<dbReference type="PROSITE" id="PS50126">
    <property type="entry name" value="S1"/>
    <property type="match status" value="5"/>
</dbReference>
<dbReference type="EMBL" id="JMKI01000037">
    <property type="protein sequence ID" value="KEJ91825.1"/>
    <property type="molecule type" value="Genomic_DNA"/>
</dbReference>
<dbReference type="FunFam" id="2.40.50.140:FF:000051">
    <property type="entry name" value="RNA-binding transcriptional accessory protein"/>
    <property type="match status" value="2"/>
</dbReference>
<reference evidence="7 8" key="1">
    <citation type="submission" date="2014-04" db="EMBL/GenBank/DDBJ databases">
        <title>Draft Genome Sequence of Synergistes jonesii.</title>
        <authorList>
            <person name="Coil D.A."/>
            <person name="Eisen J.A."/>
            <person name="Holland-Moritz H.E."/>
        </authorList>
    </citation>
    <scope>NUCLEOTIDE SEQUENCE [LARGE SCALE GENOMIC DNA]</scope>
    <source>
        <strain evidence="7 8">78-1</strain>
    </source>
</reference>
<feature type="compositionally biased region" description="Basic and acidic residues" evidence="5">
    <location>
        <begin position="457"/>
        <end position="506"/>
    </location>
</feature>
<accession>A0A073IQG5</accession>
<feature type="domain" description="S1 motif" evidence="6">
    <location>
        <begin position="216"/>
        <end position="284"/>
    </location>
</feature>
<comment type="function">
    <text evidence="4">Binds mRNA; thus facilitating recognition of the initiation point. It is needed to translate mRNA with a short Shine-Dalgarno (SD) purine-rich sequence.</text>
</comment>
<evidence type="ECO:0000256" key="3">
    <source>
        <dbReference type="ARBA" id="ARBA00023274"/>
    </source>
</evidence>
<feature type="domain" description="S1 motif" evidence="6">
    <location>
        <begin position="386"/>
        <end position="455"/>
    </location>
</feature>
<dbReference type="CDD" id="cd04465">
    <property type="entry name" value="S1_RPS1_repeat_ec2_hs2"/>
    <property type="match status" value="1"/>
</dbReference>
<feature type="domain" description="S1 motif" evidence="6">
    <location>
        <begin position="125"/>
        <end position="195"/>
    </location>
</feature>
<dbReference type="Gene3D" id="2.40.50.140">
    <property type="entry name" value="Nucleic acid-binding proteins"/>
    <property type="match status" value="5"/>
</dbReference>
<comment type="caution">
    <text evidence="7">The sequence shown here is derived from an EMBL/GenBank/DDBJ whole genome shotgun (WGS) entry which is preliminary data.</text>
</comment>
<dbReference type="SMART" id="SM00316">
    <property type="entry name" value="S1"/>
    <property type="match status" value="5"/>
</dbReference>
<dbReference type="Pfam" id="PF00575">
    <property type="entry name" value="S1"/>
    <property type="match status" value="5"/>
</dbReference>
<name>A0A073IQG5_9BACT</name>
<evidence type="ECO:0000313" key="7">
    <source>
        <dbReference type="EMBL" id="KEJ91825.1"/>
    </source>
</evidence>
<dbReference type="OrthoDB" id="9804077at2"/>
<feature type="region of interest" description="Disordered" evidence="5">
    <location>
        <begin position="451"/>
        <end position="530"/>
    </location>
</feature>
<evidence type="ECO:0000256" key="4">
    <source>
        <dbReference type="ARBA" id="ARBA00025604"/>
    </source>
</evidence>
<keyword evidence="8" id="KW-1185">Reference proteome</keyword>
<evidence type="ECO:0000256" key="1">
    <source>
        <dbReference type="ARBA" id="ARBA00006767"/>
    </source>
</evidence>
<dbReference type="STRING" id="2754.EH55_07605"/>
<dbReference type="PANTHER" id="PTHR10724">
    <property type="entry name" value="30S RIBOSOMAL PROTEIN S1"/>
    <property type="match status" value="1"/>
</dbReference>
<sequence>MVDELRTEDAAVENETPEKEETMEEMMQQYTEAMSDIHRGSVVEGTVVDAREDGWLVDVGYKCEGFLPRKEWTHRVLVEETQEPVKDDKVRVQITNMPTGEDSQLGLSRWRCEFDERWNKLEKEAEENETVAVKGLRKVKGGLIVSCCGIEGFIPISHLTQEGHGIAPGKLVDQEFPVKLIEKDRRKRRLVFSRRSLIEEELAGIRQAFYEHVHEGDVLEGDVSSITSFGVFVNLGAMEGLVHITELSWQRSAKAKDIVSKGDHVKVKVIGIDKENNRISLSLRQTLEDPWTTAAERWTPGMVTEGTVTNLTDFGAFVEIEPGVEGLIHIGDLSWTRIKHPKEVLKKGQKVEVSIIETDKERKRISLGYKQLHDPWKNAVEKYPKDAEIPVKVVRLADFGAFVELEEGVEGLIHISQLSTQRVENPKDVLSEGQEITARVLEVNPSERRIRMSLRPANEEPVRRERPLRDERRGERPADVGEGRRQHDDRPRRPRREGGERRRQENHNSALPQEEMNFSIGDLLKQKESE</sequence>
<dbReference type="GO" id="GO:0006412">
    <property type="term" value="P:translation"/>
    <property type="evidence" value="ECO:0007669"/>
    <property type="project" value="TreeGrafter"/>
</dbReference>
<dbReference type="PRINTS" id="PR00681">
    <property type="entry name" value="RIBOSOMALS1"/>
</dbReference>
<dbReference type="Proteomes" id="UP000027665">
    <property type="component" value="Unassembled WGS sequence"/>
</dbReference>